<dbReference type="RefSeq" id="WP_046001869.1">
    <property type="nucleotide sequence ID" value="NZ_JBHSSW010000010.1"/>
</dbReference>
<dbReference type="Gene3D" id="3.30.450.90">
    <property type="match status" value="1"/>
</dbReference>
<evidence type="ECO:0000313" key="4">
    <source>
        <dbReference type="Proteomes" id="UP001596303"/>
    </source>
</evidence>
<keyword evidence="4" id="KW-1185">Reference proteome</keyword>
<evidence type="ECO:0000313" key="3">
    <source>
        <dbReference type="EMBL" id="MFC6198287.1"/>
    </source>
</evidence>
<dbReference type="InterPro" id="IPR050921">
    <property type="entry name" value="T4SS_GSP_E_ATPase"/>
</dbReference>
<dbReference type="SUPFAM" id="SSF52540">
    <property type="entry name" value="P-loop containing nucleoside triphosphate hydrolases"/>
    <property type="match status" value="1"/>
</dbReference>
<name>A0ABW1S9W2_9PROT</name>
<dbReference type="InterPro" id="IPR001482">
    <property type="entry name" value="T2SS/T4SS_dom"/>
</dbReference>
<dbReference type="PANTHER" id="PTHR30486">
    <property type="entry name" value="TWITCHING MOTILITY PROTEIN PILT"/>
    <property type="match status" value="1"/>
</dbReference>
<comment type="caution">
    <text evidence="3">The sequence shown here is derived from an EMBL/GenBank/DDBJ whole genome shotgun (WGS) entry which is preliminary data.</text>
</comment>
<evidence type="ECO:0000256" key="1">
    <source>
        <dbReference type="ARBA" id="ARBA00006611"/>
    </source>
</evidence>
<evidence type="ECO:0000259" key="2">
    <source>
        <dbReference type="Pfam" id="PF00437"/>
    </source>
</evidence>
<comment type="similarity">
    <text evidence="1">Belongs to the GSP E family.</text>
</comment>
<dbReference type="EMBL" id="JBHSSW010000010">
    <property type="protein sequence ID" value="MFC6198287.1"/>
    <property type="molecule type" value="Genomic_DNA"/>
</dbReference>
<dbReference type="CDD" id="cd01130">
    <property type="entry name" value="VirB11-like_ATPase"/>
    <property type="match status" value="1"/>
</dbReference>
<dbReference type="Pfam" id="PF00437">
    <property type="entry name" value="T2SSE"/>
    <property type="match status" value="1"/>
</dbReference>
<dbReference type="InterPro" id="IPR027417">
    <property type="entry name" value="P-loop_NTPase"/>
</dbReference>
<proteinExistence type="inferred from homology"/>
<gene>
    <name evidence="3" type="ORF">ACFQDM_09365</name>
</gene>
<feature type="domain" description="Bacterial type II secretion system protein E" evidence="2">
    <location>
        <begin position="128"/>
        <end position="304"/>
    </location>
</feature>
<dbReference type="Gene3D" id="3.40.50.300">
    <property type="entry name" value="P-loop containing nucleotide triphosphate hydrolases"/>
    <property type="match status" value="1"/>
</dbReference>
<reference evidence="4" key="1">
    <citation type="journal article" date="2019" name="Int. J. Syst. Evol. Microbiol.">
        <title>The Global Catalogue of Microorganisms (GCM) 10K type strain sequencing project: providing services to taxonomists for standard genome sequencing and annotation.</title>
        <authorList>
            <consortium name="The Broad Institute Genomics Platform"/>
            <consortium name="The Broad Institute Genome Sequencing Center for Infectious Disease"/>
            <person name="Wu L."/>
            <person name="Ma J."/>
        </authorList>
    </citation>
    <scope>NUCLEOTIDE SEQUENCE [LARGE SCALE GENOMIC DNA]</scope>
    <source>
        <strain evidence="4">CGMCC-1.15741</strain>
    </source>
</reference>
<dbReference type="PANTHER" id="PTHR30486:SF6">
    <property type="entry name" value="TYPE IV PILUS RETRACTATION ATPASE PILT"/>
    <property type="match status" value="1"/>
</dbReference>
<sequence>MQDDSYFNQAMAALGDVVTRDDLVELCINPDGTVWAETRGDHFMRKCEAHLSRNVLADLAASIVGQAQATISKAKPLISASIEYLGRPIRVQVVAPPAALSGHAIAMRFFSSLPLDEVKLDYLYGEQRSLDEERAARNLQLKEIAEKGTLDEALEFCVGEKLNMVLSGGTSTGKTVALRKIMTFIPPTERVITIEDAAELLPSQPNTVSLIADRNSDVRSPDALLISSLRMRPDRVIVGEVRGKEAMTFLEAINTGHGGSATTVHAETPTLALDALAMKAGRSDVPMSYSEIREYITRSIDVIIQTGRKDGKRGIAEFYLPTAKGTAG</sequence>
<accession>A0ABW1S9W2</accession>
<protein>
    <submittedName>
        <fullName evidence="3">ATPase, T2SS/T4P/T4SS family</fullName>
    </submittedName>
</protein>
<organism evidence="3 4">
    <name type="scientific">Ponticaulis profundi</name>
    <dbReference type="NCBI Taxonomy" id="2665222"/>
    <lineage>
        <taxon>Bacteria</taxon>
        <taxon>Pseudomonadati</taxon>
        <taxon>Pseudomonadota</taxon>
        <taxon>Alphaproteobacteria</taxon>
        <taxon>Hyphomonadales</taxon>
        <taxon>Hyphomonadaceae</taxon>
        <taxon>Ponticaulis</taxon>
    </lineage>
</organism>
<dbReference type="Proteomes" id="UP001596303">
    <property type="component" value="Unassembled WGS sequence"/>
</dbReference>